<sequence length="316" mass="34992">MSPKGTGPYPVTTLPFGLLPPAFAGDEHVSIAGVADALLPSVSPQFQQQQQWPSTDWGDLSESMVTPPSSDDYWHGLWTASLGRDTSTPSQINSGDCQPGCTIHSGIYHSAELLLGEVIAFPANYVQQWQPEKTDEVLFWLTRQMGLTASSPSMASARLELSFQPTRQDAELLRIFVNFVSRFKATLDGDVDLNTSAYMTRFVPFCLHSPLLIQTAIYTSACFLNEMEGRHNLIDSTTAVAHKFRAIKVLNEHLQTHESTTDEAISAVMQLMLNEWYWGNMDDLEAHTRGLKEMIRLRGGFRSVGLSGLLAKLVIV</sequence>
<dbReference type="PANTHER" id="PTHR37540:SF9">
    <property type="entry name" value="ZN(2)-C6 FUNGAL-TYPE DOMAIN-CONTAINING PROTEIN"/>
    <property type="match status" value="1"/>
</dbReference>
<name>A0A9W9D1P8_9PEZI</name>
<keyword evidence="1" id="KW-0539">Nucleus</keyword>
<gene>
    <name evidence="2" type="ORF">N0V93_000825</name>
</gene>
<keyword evidence="3" id="KW-1185">Reference proteome</keyword>
<dbReference type="PANTHER" id="PTHR37540">
    <property type="entry name" value="TRANSCRIPTION FACTOR (ACR-2), PUTATIVE-RELATED-RELATED"/>
    <property type="match status" value="1"/>
</dbReference>
<protein>
    <submittedName>
        <fullName evidence="2">Uncharacterized protein</fullName>
    </submittedName>
</protein>
<proteinExistence type="predicted"/>
<dbReference type="AlphaFoldDB" id="A0A9W9D1P8"/>
<evidence type="ECO:0000313" key="3">
    <source>
        <dbReference type="Proteomes" id="UP001140453"/>
    </source>
</evidence>
<dbReference type="OrthoDB" id="415825at2759"/>
<dbReference type="Pfam" id="PF11951">
    <property type="entry name" value="Fungal_trans_2"/>
    <property type="match status" value="1"/>
</dbReference>
<organism evidence="2 3">
    <name type="scientific">Gnomoniopsis smithogilvyi</name>
    <dbReference type="NCBI Taxonomy" id="1191159"/>
    <lineage>
        <taxon>Eukaryota</taxon>
        <taxon>Fungi</taxon>
        <taxon>Dikarya</taxon>
        <taxon>Ascomycota</taxon>
        <taxon>Pezizomycotina</taxon>
        <taxon>Sordariomycetes</taxon>
        <taxon>Sordariomycetidae</taxon>
        <taxon>Diaporthales</taxon>
        <taxon>Gnomoniaceae</taxon>
        <taxon>Gnomoniopsis</taxon>
    </lineage>
</organism>
<dbReference type="Proteomes" id="UP001140453">
    <property type="component" value="Unassembled WGS sequence"/>
</dbReference>
<evidence type="ECO:0000313" key="2">
    <source>
        <dbReference type="EMBL" id="KAJ4396604.1"/>
    </source>
</evidence>
<dbReference type="InterPro" id="IPR021858">
    <property type="entry name" value="Fun_TF"/>
</dbReference>
<dbReference type="EMBL" id="JAPEVB010000001">
    <property type="protein sequence ID" value="KAJ4396604.1"/>
    <property type="molecule type" value="Genomic_DNA"/>
</dbReference>
<evidence type="ECO:0000256" key="1">
    <source>
        <dbReference type="ARBA" id="ARBA00023242"/>
    </source>
</evidence>
<reference evidence="2" key="1">
    <citation type="submission" date="2022-10" db="EMBL/GenBank/DDBJ databases">
        <title>Tapping the CABI collections for fungal endophytes: first genome assemblies for Collariella, Neodidymelliopsis, Ascochyta clinopodiicola, Didymella pomorum, Didymosphaeria variabile, Neocosmospora piperis and Neocucurbitaria cava.</title>
        <authorList>
            <person name="Hill R."/>
        </authorList>
    </citation>
    <scope>NUCLEOTIDE SEQUENCE</scope>
    <source>
        <strain evidence="2">IMI 355082</strain>
    </source>
</reference>
<comment type="caution">
    <text evidence="2">The sequence shown here is derived from an EMBL/GenBank/DDBJ whole genome shotgun (WGS) entry which is preliminary data.</text>
</comment>
<accession>A0A9W9D1P8</accession>